<reference evidence="2 3" key="1">
    <citation type="journal article" date="2018" name="Nat. Biotechnol.">
        <title>A standardized bacterial taxonomy based on genome phylogeny substantially revises the tree of life.</title>
        <authorList>
            <person name="Parks D.H."/>
            <person name="Chuvochina M."/>
            <person name="Waite D.W."/>
            <person name="Rinke C."/>
            <person name="Skarshewski A."/>
            <person name="Chaumeil P.A."/>
            <person name="Hugenholtz P."/>
        </authorList>
    </citation>
    <scope>NUCLEOTIDE SEQUENCE [LARGE SCALE GENOMIC DNA]</scope>
    <source>
        <strain evidence="2">UBA9375</strain>
    </source>
</reference>
<evidence type="ECO:0000313" key="3">
    <source>
        <dbReference type="Proteomes" id="UP000263642"/>
    </source>
</evidence>
<protein>
    <recommendedName>
        <fullName evidence="4">PsbP C-terminal domain-containing protein</fullName>
    </recommendedName>
</protein>
<comment type="caution">
    <text evidence="2">The sequence shown here is derived from an EMBL/GenBank/DDBJ whole genome shotgun (WGS) entry which is preliminary data.</text>
</comment>
<organism evidence="2 3">
    <name type="scientific">Gimesia maris</name>
    <dbReference type="NCBI Taxonomy" id="122"/>
    <lineage>
        <taxon>Bacteria</taxon>
        <taxon>Pseudomonadati</taxon>
        <taxon>Planctomycetota</taxon>
        <taxon>Planctomycetia</taxon>
        <taxon>Planctomycetales</taxon>
        <taxon>Planctomycetaceae</taxon>
        <taxon>Gimesia</taxon>
    </lineage>
</organism>
<feature type="chain" id="PRO_5017591486" description="PsbP C-terminal domain-containing protein" evidence="1">
    <location>
        <begin position="29"/>
        <end position="201"/>
    </location>
</feature>
<sequence length="201" mass="21831">MISPTTFRRVLYSVLGLSLAIYACSAKAADKEEKTEKTTEVKIKDITLKVPEAWKSSPPSNNLRLAQFEIPAVKGDKEPAELVISSFGGTGGGVAANVSRWIGQFASGKDREAKVTQGESKDGKYIFVDISGTYNKSIGPPFLRKTEAVPDSRMLGVILAVEGKAYYFLKLTGPKKTVTSIVDEFRASFGANAKDEKPFEQ</sequence>
<accession>A0A3D3R8G0</accession>
<proteinExistence type="predicted"/>
<dbReference type="Proteomes" id="UP000263642">
    <property type="component" value="Unassembled WGS sequence"/>
</dbReference>
<evidence type="ECO:0000313" key="2">
    <source>
        <dbReference type="EMBL" id="HCO24372.1"/>
    </source>
</evidence>
<keyword evidence="1" id="KW-0732">Signal</keyword>
<evidence type="ECO:0008006" key="4">
    <source>
        <dbReference type="Google" id="ProtNLM"/>
    </source>
</evidence>
<gene>
    <name evidence="2" type="ORF">DIT97_15525</name>
</gene>
<dbReference type="EMBL" id="DQAY01000091">
    <property type="protein sequence ID" value="HCO24372.1"/>
    <property type="molecule type" value="Genomic_DNA"/>
</dbReference>
<dbReference type="RefSeq" id="WP_154934256.1">
    <property type="nucleotide sequence ID" value="NZ_CAXBMG010000020.1"/>
</dbReference>
<evidence type="ECO:0000256" key="1">
    <source>
        <dbReference type="SAM" id="SignalP"/>
    </source>
</evidence>
<name>A0A3D3R8G0_9PLAN</name>
<feature type="signal peptide" evidence="1">
    <location>
        <begin position="1"/>
        <end position="28"/>
    </location>
</feature>
<dbReference type="AlphaFoldDB" id="A0A3D3R8G0"/>